<sequence length="40" mass="4715">MASGPDARHVDKKQGRTHFATNEQRALRRHHSPIHRYRPV</sequence>
<evidence type="ECO:0000256" key="1">
    <source>
        <dbReference type="SAM" id="MobiDB-lite"/>
    </source>
</evidence>
<gene>
    <name evidence="2" type="ORF">C7S16_3846</name>
</gene>
<accession>A0AAW9D4B8</accession>
<proteinExistence type="predicted"/>
<protein>
    <submittedName>
        <fullName evidence="2">Uncharacterized protein</fullName>
    </submittedName>
</protein>
<dbReference type="AlphaFoldDB" id="A0AAW9D4B8"/>
<comment type="caution">
    <text evidence="2">The sequence shown here is derived from an EMBL/GenBank/DDBJ whole genome shotgun (WGS) entry which is preliminary data.</text>
</comment>
<evidence type="ECO:0000313" key="2">
    <source>
        <dbReference type="EMBL" id="MDW9256734.1"/>
    </source>
</evidence>
<dbReference type="EMBL" id="QXCT01000002">
    <property type="protein sequence ID" value="MDW9256734.1"/>
    <property type="molecule type" value="Genomic_DNA"/>
</dbReference>
<reference evidence="2" key="1">
    <citation type="submission" date="2018-08" db="EMBL/GenBank/DDBJ databases">
        <title>Identification of Burkholderia cepacia strains that express a Burkholderia pseudomallei-like capsular polysaccharide.</title>
        <authorList>
            <person name="Burtnick M.N."/>
            <person name="Vongsouvath M."/>
            <person name="Newton P."/>
            <person name="Wuthiekanun V."/>
            <person name="Limmathurotsakul D."/>
            <person name="Brett P.J."/>
            <person name="Chantratita N."/>
            <person name="Dance D.A."/>
        </authorList>
    </citation>
    <scope>NUCLEOTIDE SEQUENCE</scope>
    <source>
        <strain evidence="2">SBXCC001</strain>
    </source>
</reference>
<name>A0AAW9D4B8_BURTH</name>
<evidence type="ECO:0000313" key="3">
    <source>
        <dbReference type="Proteomes" id="UP001272137"/>
    </source>
</evidence>
<organism evidence="2 3">
    <name type="scientific">Burkholderia thailandensis</name>
    <dbReference type="NCBI Taxonomy" id="57975"/>
    <lineage>
        <taxon>Bacteria</taxon>
        <taxon>Pseudomonadati</taxon>
        <taxon>Pseudomonadota</taxon>
        <taxon>Betaproteobacteria</taxon>
        <taxon>Burkholderiales</taxon>
        <taxon>Burkholderiaceae</taxon>
        <taxon>Burkholderia</taxon>
        <taxon>pseudomallei group</taxon>
    </lineage>
</organism>
<feature type="compositionally biased region" description="Basic residues" evidence="1">
    <location>
        <begin position="27"/>
        <end position="40"/>
    </location>
</feature>
<dbReference type="Proteomes" id="UP001272137">
    <property type="component" value="Unassembled WGS sequence"/>
</dbReference>
<feature type="compositionally biased region" description="Basic and acidic residues" evidence="1">
    <location>
        <begin position="1"/>
        <end position="14"/>
    </location>
</feature>
<feature type="region of interest" description="Disordered" evidence="1">
    <location>
        <begin position="1"/>
        <end position="40"/>
    </location>
</feature>